<evidence type="ECO:0000313" key="1">
    <source>
        <dbReference type="EMBL" id="GMN47522.1"/>
    </source>
</evidence>
<name>A0AA88A6R5_FICCA</name>
<dbReference type="AlphaFoldDB" id="A0AA88A6R5"/>
<sequence>MMLSKFSRVILTCHEGRSGPWFELDWASRPNHSMTACHGTYTHVSSLLVICDARLWKRAQWTVKLCAGHRHAF</sequence>
<dbReference type="Proteomes" id="UP001187192">
    <property type="component" value="Unassembled WGS sequence"/>
</dbReference>
<proteinExistence type="predicted"/>
<comment type="caution">
    <text evidence="1">The sequence shown here is derived from an EMBL/GenBank/DDBJ whole genome shotgun (WGS) entry which is preliminary data.</text>
</comment>
<gene>
    <name evidence="1" type="ORF">TIFTF001_016693</name>
</gene>
<accession>A0AA88A6R5</accession>
<organism evidence="1 2">
    <name type="scientific">Ficus carica</name>
    <name type="common">Common fig</name>
    <dbReference type="NCBI Taxonomy" id="3494"/>
    <lineage>
        <taxon>Eukaryota</taxon>
        <taxon>Viridiplantae</taxon>
        <taxon>Streptophyta</taxon>
        <taxon>Embryophyta</taxon>
        <taxon>Tracheophyta</taxon>
        <taxon>Spermatophyta</taxon>
        <taxon>Magnoliopsida</taxon>
        <taxon>eudicotyledons</taxon>
        <taxon>Gunneridae</taxon>
        <taxon>Pentapetalae</taxon>
        <taxon>rosids</taxon>
        <taxon>fabids</taxon>
        <taxon>Rosales</taxon>
        <taxon>Moraceae</taxon>
        <taxon>Ficeae</taxon>
        <taxon>Ficus</taxon>
    </lineage>
</organism>
<evidence type="ECO:0000313" key="2">
    <source>
        <dbReference type="Proteomes" id="UP001187192"/>
    </source>
</evidence>
<keyword evidence="2" id="KW-1185">Reference proteome</keyword>
<reference evidence="1" key="1">
    <citation type="submission" date="2023-07" db="EMBL/GenBank/DDBJ databases">
        <title>draft genome sequence of fig (Ficus carica).</title>
        <authorList>
            <person name="Takahashi T."/>
            <person name="Nishimura K."/>
        </authorList>
    </citation>
    <scope>NUCLEOTIDE SEQUENCE</scope>
</reference>
<dbReference type="EMBL" id="BTGU01000025">
    <property type="protein sequence ID" value="GMN47522.1"/>
    <property type="molecule type" value="Genomic_DNA"/>
</dbReference>
<protein>
    <submittedName>
        <fullName evidence="1">Uncharacterized protein</fullName>
    </submittedName>
</protein>